<accession>A0AC35GKZ4</accession>
<evidence type="ECO:0000313" key="1">
    <source>
        <dbReference type="Proteomes" id="UP000887580"/>
    </source>
</evidence>
<proteinExistence type="predicted"/>
<name>A0AC35GKZ4_9BILA</name>
<reference evidence="2" key="1">
    <citation type="submission" date="2022-11" db="UniProtKB">
        <authorList>
            <consortium name="WormBaseParasite"/>
        </authorList>
    </citation>
    <scope>IDENTIFICATION</scope>
</reference>
<protein>
    <submittedName>
        <fullName evidence="2">Uncharacterized protein</fullName>
    </submittedName>
</protein>
<dbReference type="Proteomes" id="UP000887580">
    <property type="component" value="Unplaced"/>
</dbReference>
<dbReference type="WBParaSite" id="PS1159_v2.g6382.t1">
    <property type="protein sequence ID" value="PS1159_v2.g6382.t1"/>
    <property type="gene ID" value="PS1159_v2.g6382"/>
</dbReference>
<evidence type="ECO:0000313" key="2">
    <source>
        <dbReference type="WBParaSite" id="PS1159_v2.g6382.t1"/>
    </source>
</evidence>
<organism evidence="1 2">
    <name type="scientific">Panagrolaimus sp. PS1159</name>
    <dbReference type="NCBI Taxonomy" id="55785"/>
    <lineage>
        <taxon>Eukaryota</taxon>
        <taxon>Metazoa</taxon>
        <taxon>Ecdysozoa</taxon>
        <taxon>Nematoda</taxon>
        <taxon>Chromadorea</taxon>
        <taxon>Rhabditida</taxon>
        <taxon>Tylenchina</taxon>
        <taxon>Panagrolaimomorpha</taxon>
        <taxon>Panagrolaimoidea</taxon>
        <taxon>Panagrolaimidae</taxon>
        <taxon>Panagrolaimus</taxon>
    </lineage>
</organism>
<sequence>MFVVMAKANDIPHFTSVIKEPDGTIRLNVLGIINSTYEEQYELIKLANNMLQMQFAFNDDFFTTILKLMDSKNETIKYESLKTVFFIANNSTESVGLLVQKGAILPLLNHLQSDDKNLNHLSLHVLNIILQNDFLEVDKVTKSNIISALFDFLECKPADEFILQSIDVMANSEKYHLTFDDSVFVELLRLFKIKNGLIQQRILMLFSNLIEENDEQIGILFDNEILETVKEMLLENPTLENIVFSANFVQKNFFGSQKFMEEIIQSDIFSLVISFFESDDIRVQRFISGMFLSGAIKGNVKNVLLLRQAKLFPALCNLLIKAEKSYDKIVRGNVLASIFGITSKAEDYKCQIFQEFEGCGAIEVVARLESDEDDEIQSLAKGIMSFYDKNGNTCSKRY</sequence>